<dbReference type="AlphaFoldDB" id="A0A0E9T3G3"/>
<reference evidence="1" key="1">
    <citation type="submission" date="2014-11" db="EMBL/GenBank/DDBJ databases">
        <authorList>
            <person name="Amaro Gonzalez C."/>
        </authorList>
    </citation>
    <scope>NUCLEOTIDE SEQUENCE</scope>
</reference>
<dbReference type="EMBL" id="GBXM01075032">
    <property type="protein sequence ID" value="JAH33545.1"/>
    <property type="molecule type" value="Transcribed_RNA"/>
</dbReference>
<dbReference type="EMBL" id="GBXM01060411">
    <property type="protein sequence ID" value="JAH48166.1"/>
    <property type="molecule type" value="Transcribed_RNA"/>
</dbReference>
<proteinExistence type="predicted"/>
<organism evidence="1">
    <name type="scientific">Anguilla anguilla</name>
    <name type="common">European freshwater eel</name>
    <name type="synonym">Muraena anguilla</name>
    <dbReference type="NCBI Taxonomy" id="7936"/>
    <lineage>
        <taxon>Eukaryota</taxon>
        <taxon>Metazoa</taxon>
        <taxon>Chordata</taxon>
        <taxon>Craniata</taxon>
        <taxon>Vertebrata</taxon>
        <taxon>Euteleostomi</taxon>
        <taxon>Actinopterygii</taxon>
        <taxon>Neopterygii</taxon>
        <taxon>Teleostei</taxon>
        <taxon>Anguilliformes</taxon>
        <taxon>Anguillidae</taxon>
        <taxon>Anguilla</taxon>
    </lineage>
</organism>
<dbReference type="EMBL" id="GBXM01079115">
    <property type="protein sequence ID" value="JAH29462.1"/>
    <property type="molecule type" value="Transcribed_RNA"/>
</dbReference>
<name>A0A0E9T3G3_ANGAN</name>
<protein>
    <submittedName>
        <fullName evidence="1">Uncharacterized protein</fullName>
    </submittedName>
</protein>
<reference evidence="1" key="2">
    <citation type="journal article" date="2015" name="Fish Shellfish Immunol.">
        <title>Early steps in the European eel (Anguilla anguilla)-Vibrio vulnificus interaction in the gills: Role of the RtxA13 toxin.</title>
        <authorList>
            <person name="Callol A."/>
            <person name="Pajuelo D."/>
            <person name="Ebbesson L."/>
            <person name="Teles M."/>
            <person name="MacKenzie S."/>
            <person name="Amaro C."/>
        </authorList>
    </citation>
    <scope>NUCLEOTIDE SEQUENCE</scope>
</reference>
<evidence type="ECO:0000313" key="1">
    <source>
        <dbReference type="EMBL" id="JAH48166.1"/>
    </source>
</evidence>
<accession>A0A0E9T3G3</accession>
<sequence length="77" mass="8701">MLQVLVFVLGRGPVTMETTLVFSPPNATHGQSPKAGLIQRAERSYSCDYFHAKQISILPHSYIKSSLYSRSRRSYPE</sequence>